<name>A0A6B0VAU8_IXORI</name>
<dbReference type="PANTHER" id="PTHR23211">
    <property type="entry name" value="TRANS-GOLGI NETWORK INTEGRAL MEMBRANE PROTEIN TGN38"/>
    <property type="match status" value="1"/>
</dbReference>
<keyword evidence="2" id="KW-0812">Transmembrane</keyword>
<evidence type="ECO:0000256" key="2">
    <source>
        <dbReference type="SAM" id="Phobius"/>
    </source>
</evidence>
<feature type="chain" id="PRO_5025452764" evidence="3">
    <location>
        <begin position="21"/>
        <end position="423"/>
    </location>
</feature>
<keyword evidence="3" id="KW-0732">Signal</keyword>
<feature type="compositionally biased region" description="Basic and acidic residues" evidence="1">
    <location>
        <begin position="317"/>
        <end position="336"/>
    </location>
</feature>
<evidence type="ECO:0000256" key="3">
    <source>
        <dbReference type="SAM" id="SignalP"/>
    </source>
</evidence>
<evidence type="ECO:0000256" key="1">
    <source>
        <dbReference type="SAM" id="MobiDB-lite"/>
    </source>
</evidence>
<dbReference type="EMBL" id="GIFC01017216">
    <property type="protein sequence ID" value="MXU99299.1"/>
    <property type="molecule type" value="Transcribed_RNA"/>
</dbReference>
<accession>A0A6B0VAU8</accession>
<dbReference type="AlphaFoldDB" id="A0A6B0VAU8"/>
<dbReference type="GO" id="GO:0030140">
    <property type="term" value="C:trans-Golgi network transport vesicle"/>
    <property type="evidence" value="ECO:0007669"/>
    <property type="project" value="TreeGrafter"/>
</dbReference>
<feature type="compositionally biased region" description="Polar residues" evidence="1">
    <location>
        <begin position="195"/>
        <end position="206"/>
    </location>
</feature>
<keyword evidence="2" id="KW-1133">Transmembrane helix</keyword>
<protein>
    <submittedName>
        <fullName evidence="4">Putative trans-golgi network integral membrane protein tgn38</fullName>
    </submittedName>
</protein>
<feature type="compositionally biased region" description="Polar residues" evidence="1">
    <location>
        <begin position="218"/>
        <end position="240"/>
    </location>
</feature>
<evidence type="ECO:0000313" key="4">
    <source>
        <dbReference type="EMBL" id="MXU99299.1"/>
    </source>
</evidence>
<organism evidence="4">
    <name type="scientific">Ixodes ricinus</name>
    <name type="common">Common tick</name>
    <name type="synonym">Acarus ricinus</name>
    <dbReference type="NCBI Taxonomy" id="34613"/>
    <lineage>
        <taxon>Eukaryota</taxon>
        <taxon>Metazoa</taxon>
        <taxon>Ecdysozoa</taxon>
        <taxon>Arthropoda</taxon>
        <taxon>Chelicerata</taxon>
        <taxon>Arachnida</taxon>
        <taxon>Acari</taxon>
        <taxon>Parasitiformes</taxon>
        <taxon>Ixodida</taxon>
        <taxon>Ixodoidea</taxon>
        <taxon>Ixodidae</taxon>
        <taxon>Ixodinae</taxon>
        <taxon>Ixodes</taxon>
    </lineage>
</organism>
<feature type="compositionally biased region" description="Basic and acidic residues" evidence="1">
    <location>
        <begin position="153"/>
        <end position="169"/>
    </location>
</feature>
<dbReference type="PANTHER" id="PTHR23211:SF0">
    <property type="entry name" value="TRANS-GOLGI NETWORK INTEGRAL MEMBRANE PROTEIN 2"/>
    <property type="match status" value="1"/>
</dbReference>
<dbReference type="GO" id="GO:0005768">
    <property type="term" value="C:endosome"/>
    <property type="evidence" value="ECO:0007669"/>
    <property type="project" value="TreeGrafter"/>
</dbReference>
<proteinExistence type="predicted"/>
<feature type="signal peptide" evidence="3">
    <location>
        <begin position="1"/>
        <end position="20"/>
    </location>
</feature>
<feature type="region of interest" description="Disordered" evidence="1">
    <location>
        <begin position="28"/>
        <end position="340"/>
    </location>
</feature>
<reference evidence="4" key="1">
    <citation type="submission" date="2019-12" db="EMBL/GenBank/DDBJ databases">
        <title>An insight into the sialome of adult female Ixodes ricinus ticks feeding for 6 days.</title>
        <authorList>
            <person name="Perner J."/>
            <person name="Ribeiro J.M.C."/>
        </authorList>
    </citation>
    <scope>NUCLEOTIDE SEQUENCE</scope>
    <source>
        <strain evidence="4">Semi-engorged</strain>
        <tissue evidence="4">Salivary glands</tissue>
    </source>
</reference>
<feature type="transmembrane region" description="Helical" evidence="2">
    <location>
        <begin position="361"/>
        <end position="379"/>
    </location>
</feature>
<sequence length="423" mass="44832">MCVSKWFLLVASLSIVAVHCVPVTTRKDDTAGETADSIKNAPLNLIPPSSKGAPLVPEKDAPKVPAQASLDKTSGIVHNEAPPLNIVENPNGSPNVEKTTSDKSSGSPPQKVPQPESPAQKLSVAPAFSKDLSKDDQAPRGSAPSAQTLVKEQQLKVPDETKTSSKPDTPKPVTLTTKVRPGSSAPPNVAHPSKLASNTVKPTNVVAQVDDKGDLPTATPSEGGSVGTTSPSEQSKLTSTEQKKAPKQPPSDLVNPDVAQSPKDVPADKVPTNNKPGTGEPPEPAKEAPAQDEEPRPELIGNQGSQEDDFLPSNFERPSEGLDGRGRAGGRPEKPLDVSVVSPMGDGARFSGIPVEDDSHFFAYFLTAVVLCVLGYLAFHNKRKILALIVEGRHERLRRSNAAYRRLDNTDEDLSVRKGRGSF</sequence>
<feature type="compositionally biased region" description="Polar residues" evidence="1">
    <location>
        <begin position="88"/>
        <end position="108"/>
    </location>
</feature>
<dbReference type="GO" id="GO:0005802">
    <property type="term" value="C:trans-Golgi network"/>
    <property type="evidence" value="ECO:0007669"/>
    <property type="project" value="TreeGrafter"/>
</dbReference>
<keyword evidence="2" id="KW-0472">Membrane</keyword>